<dbReference type="EMBL" id="FQYU01000002">
    <property type="protein sequence ID" value="SHI85750.1"/>
    <property type="molecule type" value="Genomic_DNA"/>
</dbReference>
<dbReference type="GO" id="GO:0008703">
    <property type="term" value="F:5-amino-6-(5-phosphoribosylamino)uracil reductase activity"/>
    <property type="evidence" value="ECO:0007669"/>
    <property type="project" value="InterPro"/>
</dbReference>
<feature type="domain" description="Bacterial bifunctional deaminase-reductase C-terminal" evidence="1">
    <location>
        <begin position="3"/>
        <end position="170"/>
    </location>
</feature>
<dbReference type="RefSeq" id="WP_072992546.1">
    <property type="nucleotide sequence ID" value="NZ_FQYU01000002.1"/>
</dbReference>
<dbReference type="GO" id="GO:0009231">
    <property type="term" value="P:riboflavin biosynthetic process"/>
    <property type="evidence" value="ECO:0007669"/>
    <property type="project" value="InterPro"/>
</dbReference>
<dbReference type="AlphaFoldDB" id="A0A1M6EKH6"/>
<gene>
    <name evidence="2" type="ORF">SAMN04488513_10283</name>
</gene>
<dbReference type="Pfam" id="PF01872">
    <property type="entry name" value="RibD_C"/>
    <property type="match status" value="1"/>
</dbReference>
<dbReference type="STRING" id="192903.SAMN04488513_10283"/>
<dbReference type="InterPro" id="IPR050765">
    <property type="entry name" value="Riboflavin_Biosynth_HTPR"/>
</dbReference>
<sequence>MQKLVYYVAVSLDGFICGADSDISGFVSEGSGVVKYMADLQQYETTIMGRNTYEFGYAYGLQPGQPAYAHMDHYIFSKTLKFDNTHEKVHVVPDYDVDTIHKLKESSKTDIYVCGGGVFAGWLFDKQLIDVLKVKVNPLILGKGVRLFGESTQGCQLELVETESHDGGLQLNSYRVQYGA</sequence>
<reference evidence="3" key="1">
    <citation type="submission" date="2016-11" db="EMBL/GenBank/DDBJ databases">
        <authorList>
            <person name="Varghese N."/>
            <person name="Submissions S."/>
        </authorList>
    </citation>
    <scope>NUCLEOTIDE SEQUENCE [LARGE SCALE GENOMIC DNA]</scope>
    <source>
        <strain evidence="3">DSM 19858</strain>
    </source>
</reference>
<dbReference type="Gene3D" id="3.40.430.10">
    <property type="entry name" value="Dihydrofolate Reductase, subunit A"/>
    <property type="match status" value="1"/>
</dbReference>
<accession>A0A1M6EKH6</accession>
<dbReference type="Proteomes" id="UP000184543">
    <property type="component" value="Unassembled WGS sequence"/>
</dbReference>
<dbReference type="OrthoDB" id="195113at2"/>
<protein>
    <submittedName>
        <fullName evidence="2">Dihydrofolate reductase</fullName>
    </submittedName>
</protein>
<dbReference type="PANTHER" id="PTHR38011">
    <property type="entry name" value="DIHYDROFOLATE REDUCTASE FAMILY PROTEIN (AFU_ORTHOLOGUE AFUA_8G06820)"/>
    <property type="match status" value="1"/>
</dbReference>
<name>A0A1M6EKH6_9FLAO</name>
<proteinExistence type="predicted"/>
<evidence type="ECO:0000259" key="1">
    <source>
        <dbReference type="Pfam" id="PF01872"/>
    </source>
</evidence>
<dbReference type="InterPro" id="IPR024072">
    <property type="entry name" value="DHFR-like_dom_sf"/>
</dbReference>
<evidence type="ECO:0000313" key="2">
    <source>
        <dbReference type="EMBL" id="SHI85750.1"/>
    </source>
</evidence>
<evidence type="ECO:0000313" key="3">
    <source>
        <dbReference type="Proteomes" id="UP000184543"/>
    </source>
</evidence>
<dbReference type="PANTHER" id="PTHR38011:SF11">
    <property type="entry name" value="2,5-DIAMINO-6-RIBOSYLAMINO-4(3H)-PYRIMIDINONE 5'-PHOSPHATE REDUCTASE"/>
    <property type="match status" value="1"/>
</dbReference>
<dbReference type="InterPro" id="IPR002734">
    <property type="entry name" value="RibDG_C"/>
</dbReference>
<organism evidence="2 3">
    <name type="scientific">Pseudozobellia thermophila</name>
    <dbReference type="NCBI Taxonomy" id="192903"/>
    <lineage>
        <taxon>Bacteria</taxon>
        <taxon>Pseudomonadati</taxon>
        <taxon>Bacteroidota</taxon>
        <taxon>Flavobacteriia</taxon>
        <taxon>Flavobacteriales</taxon>
        <taxon>Flavobacteriaceae</taxon>
        <taxon>Pseudozobellia</taxon>
    </lineage>
</organism>
<dbReference type="SUPFAM" id="SSF53597">
    <property type="entry name" value="Dihydrofolate reductase-like"/>
    <property type="match status" value="1"/>
</dbReference>
<keyword evidence="3" id="KW-1185">Reference proteome</keyword>